<feature type="transmembrane region" description="Helical" evidence="6">
    <location>
        <begin position="371"/>
        <end position="391"/>
    </location>
</feature>
<protein>
    <submittedName>
        <fullName evidence="8">Sulfonamide resistance protein</fullName>
    </submittedName>
</protein>
<evidence type="ECO:0000256" key="4">
    <source>
        <dbReference type="ARBA" id="ARBA00022989"/>
    </source>
</evidence>
<reference evidence="8 9" key="1">
    <citation type="submission" date="2015-09" db="EMBL/GenBank/DDBJ databases">
        <authorList>
            <consortium name="Swine Surveillance"/>
        </authorList>
    </citation>
    <scope>NUCLEOTIDE SEQUENCE [LARGE SCALE GENOMIC DNA]</scope>
    <source>
        <strain evidence="8 9">CECT 4292</strain>
    </source>
</reference>
<evidence type="ECO:0000313" key="8">
    <source>
        <dbReference type="EMBL" id="CUH48621.1"/>
    </source>
</evidence>
<feature type="transmembrane region" description="Helical" evidence="6">
    <location>
        <begin position="307"/>
        <end position="330"/>
    </location>
</feature>
<feature type="transmembrane region" description="Helical" evidence="6">
    <location>
        <begin position="252"/>
        <end position="273"/>
    </location>
</feature>
<dbReference type="Pfam" id="PF07690">
    <property type="entry name" value="MFS_1"/>
    <property type="match status" value="1"/>
</dbReference>
<dbReference type="PANTHER" id="PTHR43124">
    <property type="entry name" value="PURINE EFFLUX PUMP PBUE"/>
    <property type="match status" value="1"/>
</dbReference>
<name>A0A0P1EFV8_9RHOB</name>
<feature type="transmembrane region" description="Helical" evidence="6">
    <location>
        <begin position="48"/>
        <end position="65"/>
    </location>
</feature>
<keyword evidence="5 6" id="KW-0472">Membrane</keyword>
<gene>
    <name evidence="8" type="primary">bcr_2</name>
    <name evidence="8" type="ORF">RUA4292_02806</name>
</gene>
<feature type="transmembrane region" description="Helical" evidence="6">
    <location>
        <begin position="166"/>
        <end position="185"/>
    </location>
</feature>
<feature type="transmembrane region" description="Helical" evidence="6">
    <location>
        <begin position="280"/>
        <end position="301"/>
    </location>
</feature>
<dbReference type="PROSITE" id="PS00216">
    <property type="entry name" value="SUGAR_TRANSPORT_1"/>
    <property type="match status" value="1"/>
</dbReference>
<evidence type="ECO:0000313" key="9">
    <source>
        <dbReference type="Proteomes" id="UP000050783"/>
    </source>
</evidence>
<dbReference type="Proteomes" id="UP000050783">
    <property type="component" value="Unassembled WGS sequence"/>
</dbReference>
<dbReference type="PROSITE" id="PS50850">
    <property type="entry name" value="MFS"/>
    <property type="match status" value="1"/>
</dbReference>
<evidence type="ECO:0000256" key="1">
    <source>
        <dbReference type="ARBA" id="ARBA00004651"/>
    </source>
</evidence>
<dbReference type="STRING" id="81569.RUM4293_00588"/>
<comment type="subcellular location">
    <subcellularLocation>
        <location evidence="1">Cell membrane</location>
        <topology evidence="1">Multi-pass membrane protein</topology>
    </subcellularLocation>
</comment>
<dbReference type="PANTHER" id="PTHR43124:SF3">
    <property type="entry name" value="CHLORAMPHENICOL EFFLUX PUMP RV0191"/>
    <property type="match status" value="1"/>
</dbReference>
<feature type="transmembrane region" description="Helical" evidence="6">
    <location>
        <begin position="102"/>
        <end position="123"/>
    </location>
</feature>
<dbReference type="GO" id="GO:0022857">
    <property type="term" value="F:transmembrane transporter activity"/>
    <property type="evidence" value="ECO:0007669"/>
    <property type="project" value="InterPro"/>
</dbReference>
<organism evidence="8 9">
    <name type="scientific">Ruegeria atlantica</name>
    <dbReference type="NCBI Taxonomy" id="81569"/>
    <lineage>
        <taxon>Bacteria</taxon>
        <taxon>Pseudomonadati</taxon>
        <taxon>Pseudomonadota</taxon>
        <taxon>Alphaproteobacteria</taxon>
        <taxon>Rhodobacterales</taxon>
        <taxon>Roseobacteraceae</taxon>
        <taxon>Ruegeria</taxon>
    </lineage>
</organism>
<dbReference type="InterPro" id="IPR050189">
    <property type="entry name" value="MFS_Efflux_Transporters"/>
</dbReference>
<dbReference type="Gene3D" id="1.20.1720.10">
    <property type="entry name" value="Multidrug resistance protein D"/>
    <property type="match status" value="1"/>
</dbReference>
<evidence type="ECO:0000256" key="5">
    <source>
        <dbReference type="ARBA" id="ARBA00023136"/>
    </source>
</evidence>
<evidence type="ECO:0000259" key="7">
    <source>
        <dbReference type="PROSITE" id="PS50850"/>
    </source>
</evidence>
<dbReference type="OrthoDB" id="9800416at2"/>
<keyword evidence="2" id="KW-1003">Cell membrane</keyword>
<evidence type="ECO:0000256" key="2">
    <source>
        <dbReference type="ARBA" id="ARBA00022475"/>
    </source>
</evidence>
<proteinExistence type="predicted"/>
<feature type="domain" description="Major facilitator superfamily (MFS) profile" evidence="7">
    <location>
        <begin position="10"/>
        <end position="402"/>
    </location>
</feature>
<sequence length="402" mass="42663">MANRMSRGEFVALVAMMFATIAFSIDSMLPALPNIGAQLSPDDVNKAQLILTSFVLGMGIGTFFTGPLSDAFGRKPVIYVGSALYIIAAAAAWASSSLEMLLVARVFQGIGCAAPRVVAMAIIRDLYSGREMARIVSIAMMIFTLVPAIAPMLGAGVIALTGWRGIFASFILFSLITIVWMGLRLPEPLSAENRRPLRLPLLLDAARQMFTHPTVRLSILVQTLCLGMLFTMLTMVQPVYDVIHDSADSFPFWFGFVALMAGSASLLNAALVIKLGMRRIVTWALGAQVLFTSAVIALNAADLSPTLSFAVFVSWQTAVFFMAGMTMGNLNAIAMEPMGHIAGMAASVIGAISTVFAAAIAAPIGQMFDGSITPLAVGILAMSAAGFGLMLHMGRIENRLPA</sequence>
<dbReference type="GO" id="GO:0005886">
    <property type="term" value="C:plasma membrane"/>
    <property type="evidence" value="ECO:0007669"/>
    <property type="project" value="UniProtKB-SubCell"/>
</dbReference>
<dbReference type="GeneID" id="55493998"/>
<dbReference type="SUPFAM" id="SSF103473">
    <property type="entry name" value="MFS general substrate transporter"/>
    <property type="match status" value="1"/>
</dbReference>
<keyword evidence="4 6" id="KW-1133">Transmembrane helix</keyword>
<dbReference type="InterPro" id="IPR005829">
    <property type="entry name" value="Sugar_transporter_CS"/>
</dbReference>
<dbReference type="InterPro" id="IPR036259">
    <property type="entry name" value="MFS_trans_sf"/>
</dbReference>
<dbReference type="EMBL" id="CYPU01000039">
    <property type="protein sequence ID" value="CUH48621.1"/>
    <property type="molecule type" value="Genomic_DNA"/>
</dbReference>
<feature type="transmembrane region" description="Helical" evidence="6">
    <location>
        <begin position="135"/>
        <end position="160"/>
    </location>
</feature>
<evidence type="ECO:0000256" key="3">
    <source>
        <dbReference type="ARBA" id="ARBA00022692"/>
    </source>
</evidence>
<keyword evidence="3 6" id="KW-0812">Transmembrane</keyword>
<dbReference type="RefSeq" id="WP_058278074.1">
    <property type="nucleotide sequence ID" value="NZ_CYPU01000039.1"/>
</dbReference>
<evidence type="ECO:0000256" key="6">
    <source>
        <dbReference type="SAM" id="Phobius"/>
    </source>
</evidence>
<dbReference type="AlphaFoldDB" id="A0A0P1EFV8"/>
<dbReference type="InterPro" id="IPR011701">
    <property type="entry name" value="MFS"/>
</dbReference>
<feature type="transmembrane region" description="Helical" evidence="6">
    <location>
        <begin position="77"/>
        <end position="96"/>
    </location>
</feature>
<dbReference type="InterPro" id="IPR020846">
    <property type="entry name" value="MFS_dom"/>
</dbReference>
<accession>A0A0P1EFV8</accession>
<feature type="transmembrane region" description="Helical" evidence="6">
    <location>
        <begin position="342"/>
        <end position="365"/>
    </location>
</feature>
<feature type="transmembrane region" description="Helical" evidence="6">
    <location>
        <begin position="217"/>
        <end position="240"/>
    </location>
</feature>